<evidence type="ECO:0000256" key="2">
    <source>
        <dbReference type="ARBA" id="ARBA00038334"/>
    </source>
</evidence>
<gene>
    <name evidence="5" type="ORF">EIP91_005957</name>
</gene>
<accession>A0A4R0RM95</accession>
<feature type="region of interest" description="Disordered" evidence="3">
    <location>
        <begin position="348"/>
        <end position="371"/>
    </location>
</feature>
<evidence type="ECO:0000256" key="1">
    <source>
        <dbReference type="ARBA" id="ARBA00022801"/>
    </source>
</evidence>
<evidence type="ECO:0000313" key="6">
    <source>
        <dbReference type="Proteomes" id="UP000292702"/>
    </source>
</evidence>
<keyword evidence="1" id="KW-0378">Hydrolase</keyword>
<reference evidence="5 6" key="1">
    <citation type="submission" date="2018-11" db="EMBL/GenBank/DDBJ databases">
        <title>Genome assembly of Steccherinum ochraceum LE-BIN_3174, the white-rot fungus of the Steccherinaceae family (The Residual Polyporoid clade, Polyporales, Basidiomycota).</title>
        <authorList>
            <person name="Fedorova T.V."/>
            <person name="Glazunova O.A."/>
            <person name="Landesman E.O."/>
            <person name="Moiseenko K.V."/>
            <person name="Psurtseva N.V."/>
            <person name="Savinova O.S."/>
            <person name="Shakhova N.V."/>
            <person name="Tyazhelova T.V."/>
            <person name="Vasina D.V."/>
        </authorList>
    </citation>
    <scope>NUCLEOTIDE SEQUENCE [LARGE SCALE GENOMIC DNA]</scope>
    <source>
        <strain evidence="5 6">LE-BIN_3174</strain>
    </source>
</reference>
<dbReference type="Pfam" id="PF00561">
    <property type="entry name" value="Abhydrolase_1"/>
    <property type="match status" value="1"/>
</dbReference>
<dbReference type="PRINTS" id="PR00412">
    <property type="entry name" value="EPOXHYDRLASE"/>
</dbReference>
<proteinExistence type="inferred from homology"/>
<organism evidence="5 6">
    <name type="scientific">Steccherinum ochraceum</name>
    <dbReference type="NCBI Taxonomy" id="92696"/>
    <lineage>
        <taxon>Eukaryota</taxon>
        <taxon>Fungi</taxon>
        <taxon>Dikarya</taxon>
        <taxon>Basidiomycota</taxon>
        <taxon>Agaricomycotina</taxon>
        <taxon>Agaricomycetes</taxon>
        <taxon>Polyporales</taxon>
        <taxon>Steccherinaceae</taxon>
        <taxon>Steccherinum</taxon>
    </lineage>
</organism>
<keyword evidence="6" id="KW-1185">Reference proteome</keyword>
<dbReference type="EMBL" id="RWJN01000032">
    <property type="protein sequence ID" value="TCD69880.1"/>
    <property type="molecule type" value="Genomic_DNA"/>
</dbReference>
<feature type="domain" description="AB hydrolase-1" evidence="4">
    <location>
        <begin position="30"/>
        <end position="311"/>
    </location>
</feature>
<evidence type="ECO:0000259" key="4">
    <source>
        <dbReference type="Pfam" id="PF00561"/>
    </source>
</evidence>
<dbReference type="PANTHER" id="PTHR43329">
    <property type="entry name" value="EPOXIDE HYDROLASE"/>
    <property type="match status" value="1"/>
</dbReference>
<dbReference type="Proteomes" id="UP000292702">
    <property type="component" value="Unassembled WGS sequence"/>
</dbReference>
<dbReference type="InterPro" id="IPR029058">
    <property type="entry name" value="AB_hydrolase_fold"/>
</dbReference>
<dbReference type="SUPFAM" id="SSF53474">
    <property type="entry name" value="alpha/beta-Hydrolases"/>
    <property type="match status" value="1"/>
</dbReference>
<dbReference type="OrthoDB" id="408373at2759"/>
<evidence type="ECO:0000256" key="3">
    <source>
        <dbReference type="SAM" id="MobiDB-lite"/>
    </source>
</evidence>
<dbReference type="GO" id="GO:0016787">
    <property type="term" value="F:hydrolase activity"/>
    <property type="evidence" value="ECO:0007669"/>
    <property type="project" value="UniProtKB-KW"/>
</dbReference>
<dbReference type="Gene3D" id="3.40.50.1820">
    <property type="entry name" value="alpha/beta hydrolase"/>
    <property type="match status" value="1"/>
</dbReference>
<dbReference type="InterPro" id="IPR000073">
    <property type="entry name" value="AB_hydrolase_1"/>
</dbReference>
<dbReference type="InterPro" id="IPR000639">
    <property type="entry name" value="Epox_hydrolase-like"/>
</dbReference>
<comment type="similarity">
    <text evidence="2">Belongs to the AB hydrolase superfamily. Epoxide hydrolase family.</text>
</comment>
<comment type="caution">
    <text evidence="5">The sequence shown here is derived from an EMBL/GenBank/DDBJ whole genome shotgun (WGS) entry which is preliminary data.</text>
</comment>
<sequence>MNPANYKDLINSRGFKYHYYAVPAKPGQLTLLFVHGFPQSSRDWRLVAPFFEVKGFGVIVPDMLAYGGTDKPIDCQAFQYSLLTKDLIDILDAEDVKQAVAIGHDWGAAITARLSNFYPERFLAYAFMNVPYNRPNPEYKVENIMKHIKEVVGYEAYSYWFFFSEEGADKLVEDHLDAFINVMFSKDPQTMRHLFDNRAALKDAILRDYQGEAGEFMTKKERLHFIETFRKNGLAAPFCYYKIMTTNGRAADDAVIPPNRMFPPISCPLFFGAALRDPACVAELGKKTMRQDGLKNHNITIRDFDGDHWLMLYPELAASVRRELLSWIEGVVGPSVTKAQSAFLHLRTSSNQNPQSKDKNSHEGNALFACP</sequence>
<protein>
    <recommendedName>
        <fullName evidence="4">AB hydrolase-1 domain-containing protein</fullName>
    </recommendedName>
</protein>
<dbReference type="AlphaFoldDB" id="A0A4R0RM95"/>
<name>A0A4R0RM95_9APHY</name>
<evidence type="ECO:0000313" key="5">
    <source>
        <dbReference type="EMBL" id="TCD69880.1"/>
    </source>
</evidence>
<dbReference type="STRING" id="92696.A0A4R0RM95"/>